<dbReference type="PROSITE" id="PS51935">
    <property type="entry name" value="NLPC_P60"/>
    <property type="match status" value="1"/>
</dbReference>
<evidence type="ECO:0000256" key="10">
    <source>
        <dbReference type="SAM" id="SignalP"/>
    </source>
</evidence>
<protein>
    <submittedName>
        <fullName evidence="12">NLP/P60 family protein</fullName>
    </submittedName>
</protein>
<evidence type="ECO:0000256" key="9">
    <source>
        <dbReference type="ARBA" id="ARBA00023288"/>
    </source>
</evidence>
<evidence type="ECO:0000256" key="7">
    <source>
        <dbReference type="ARBA" id="ARBA00023136"/>
    </source>
</evidence>
<organism evidence="12 13">
    <name type="scientific">Aggregatibacter segnis ATCC 33393</name>
    <dbReference type="NCBI Taxonomy" id="888057"/>
    <lineage>
        <taxon>Bacteria</taxon>
        <taxon>Pseudomonadati</taxon>
        <taxon>Pseudomonadota</taxon>
        <taxon>Gammaproteobacteria</taxon>
        <taxon>Pasteurellales</taxon>
        <taxon>Pasteurellaceae</taxon>
        <taxon>Aggregatibacter</taxon>
    </lineage>
</organism>
<name>E6KX46_9PAST</name>
<keyword evidence="6" id="KW-0788">Thiol protease</keyword>
<reference evidence="12 13" key="1">
    <citation type="submission" date="2010-12" db="EMBL/GenBank/DDBJ databases">
        <authorList>
            <person name="Muzny D."/>
            <person name="Qin X."/>
            <person name="Deng J."/>
            <person name="Jiang H."/>
            <person name="Liu Y."/>
            <person name="Qu J."/>
            <person name="Song X.-Z."/>
            <person name="Zhang L."/>
            <person name="Thornton R."/>
            <person name="Coyle M."/>
            <person name="Francisco L."/>
            <person name="Jackson L."/>
            <person name="Javaid M."/>
            <person name="Korchina V."/>
            <person name="Kovar C."/>
            <person name="Mata R."/>
            <person name="Mathew T."/>
            <person name="Ngo R."/>
            <person name="Nguyen L."/>
            <person name="Nguyen N."/>
            <person name="Okwuonu G."/>
            <person name="Ongeri F."/>
            <person name="Pham C."/>
            <person name="Simmons D."/>
            <person name="Wilczek-Boney K."/>
            <person name="Hale W."/>
            <person name="Jakkamsetti A."/>
            <person name="Pham P."/>
            <person name="Ruth R."/>
            <person name="San Lucas F."/>
            <person name="Warren J."/>
            <person name="Zhang J."/>
            <person name="Zhao Z."/>
            <person name="Zhou C."/>
            <person name="Zhu D."/>
            <person name="Lee S."/>
            <person name="Bess C."/>
            <person name="Blankenburg K."/>
            <person name="Forbes L."/>
            <person name="Fu Q."/>
            <person name="Gubbala S."/>
            <person name="Hirani K."/>
            <person name="Jayaseelan J.C."/>
            <person name="Lara F."/>
            <person name="Munidasa M."/>
            <person name="Palculict T."/>
            <person name="Patil S."/>
            <person name="Pu L.-L."/>
            <person name="Saada N."/>
            <person name="Tang L."/>
            <person name="Weissenberger G."/>
            <person name="Zhu Y."/>
            <person name="Hemphill L."/>
            <person name="Shang Y."/>
            <person name="Youmans B."/>
            <person name="Ayvaz T."/>
            <person name="Ross M."/>
            <person name="Santibanez J."/>
            <person name="Aqrawi P."/>
            <person name="Gross S."/>
            <person name="Joshi V."/>
            <person name="Fowler G."/>
            <person name="Nazareth L."/>
            <person name="Reid J."/>
            <person name="Worley K."/>
            <person name="Petrosino J."/>
            <person name="Highlander S."/>
            <person name="Gibbs R."/>
        </authorList>
    </citation>
    <scope>NUCLEOTIDE SEQUENCE [LARGE SCALE GENOMIC DNA]</scope>
    <source>
        <strain evidence="12 13">ATCC 33393</strain>
    </source>
</reference>
<keyword evidence="8" id="KW-0564">Palmitate</keyword>
<evidence type="ECO:0000256" key="1">
    <source>
        <dbReference type="ARBA" id="ARBA00004635"/>
    </source>
</evidence>
<evidence type="ECO:0000256" key="3">
    <source>
        <dbReference type="ARBA" id="ARBA00022670"/>
    </source>
</evidence>
<keyword evidence="9" id="KW-0449">Lipoprotein</keyword>
<dbReference type="GO" id="GO:0008234">
    <property type="term" value="F:cysteine-type peptidase activity"/>
    <property type="evidence" value="ECO:0007669"/>
    <property type="project" value="UniProtKB-KW"/>
</dbReference>
<evidence type="ECO:0000256" key="4">
    <source>
        <dbReference type="ARBA" id="ARBA00022729"/>
    </source>
</evidence>
<dbReference type="InterPro" id="IPR000064">
    <property type="entry name" value="NLP_P60_dom"/>
</dbReference>
<dbReference type="InterPro" id="IPR052062">
    <property type="entry name" value="Murein_DD/LD_carboxypeptidase"/>
</dbReference>
<keyword evidence="4 10" id="KW-0732">Signal</keyword>
<keyword evidence="3" id="KW-0645">Protease</keyword>
<evidence type="ECO:0000259" key="11">
    <source>
        <dbReference type="PROSITE" id="PS51935"/>
    </source>
</evidence>
<gene>
    <name evidence="12" type="primary">spr</name>
    <name evidence="12" type="ORF">HMPREF9064_0740</name>
</gene>
<evidence type="ECO:0000256" key="6">
    <source>
        <dbReference type="ARBA" id="ARBA00022807"/>
    </source>
</evidence>
<evidence type="ECO:0000256" key="2">
    <source>
        <dbReference type="ARBA" id="ARBA00007074"/>
    </source>
</evidence>
<sequence length="172" mass="19560">MFMFKKFLMIVPLFVLAACSNSTKNVAASVQDQEQLNQLIHAQLKTNKPHQYSEVMDKQLANVYQEWAGTRYRLGGLTKGGIDCSGFMQTTFLKAYGLALPRSTSEQRYVGTKIEKSELKVGDLVFFRKNKHVGVYIGGDKFMHSSTSRGVIIESLNDDYWARTYTQSRRVL</sequence>
<keyword evidence="13" id="KW-1185">Reference proteome</keyword>
<feature type="domain" description="NlpC/P60" evidence="11">
    <location>
        <begin position="54"/>
        <end position="172"/>
    </location>
</feature>
<dbReference type="SUPFAM" id="SSF54001">
    <property type="entry name" value="Cysteine proteinases"/>
    <property type="match status" value="1"/>
</dbReference>
<dbReference type="AlphaFoldDB" id="E6KX46"/>
<dbReference type="HOGENOM" id="CLU_016043_9_1_6"/>
<evidence type="ECO:0000256" key="5">
    <source>
        <dbReference type="ARBA" id="ARBA00022801"/>
    </source>
</evidence>
<dbReference type="Gene3D" id="3.90.1720.10">
    <property type="entry name" value="endopeptidase domain like (from Nostoc punctiforme)"/>
    <property type="match status" value="1"/>
</dbReference>
<keyword evidence="5" id="KW-0378">Hydrolase</keyword>
<evidence type="ECO:0000256" key="8">
    <source>
        <dbReference type="ARBA" id="ARBA00023139"/>
    </source>
</evidence>
<dbReference type="Proteomes" id="UP000032871">
    <property type="component" value="Unassembled WGS sequence"/>
</dbReference>
<dbReference type="PROSITE" id="PS51257">
    <property type="entry name" value="PROKAR_LIPOPROTEIN"/>
    <property type="match status" value="1"/>
</dbReference>
<dbReference type="MEROPS" id="C40.004"/>
<dbReference type="GO" id="GO:0016020">
    <property type="term" value="C:membrane"/>
    <property type="evidence" value="ECO:0007669"/>
    <property type="project" value="UniProtKB-SubCell"/>
</dbReference>
<dbReference type="InterPro" id="IPR038765">
    <property type="entry name" value="Papain-like_cys_pep_sf"/>
</dbReference>
<dbReference type="PANTHER" id="PTHR47360">
    <property type="entry name" value="MUREIN DD-ENDOPEPTIDASE MEPS/MUREIN LD-CARBOXYPEPTIDASE"/>
    <property type="match status" value="1"/>
</dbReference>
<evidence type="ECO:0000313" key="12">
    <source>
        <dbReference type="EMBL" id="EFU68077.1"/>
    </source>
</evidence>
<keyword evidence="7" id="KW-0472">Membrane</keyword>
<dbReference type="EMBL" id="AEPS01000003">
    <property type="protein sequence ID" value="EFU68077.1"/>
    <property type="molecule type" value="Genomic_DNA"/>
</dbReference>
<dbReference type="Pfam" id="PF00877">
    <property type="entry name" value="NLPC_P60"/>
    <property type="match status" value="1"/>
</dbReference>
<proteinExistence type="inferred from homology"/>
<comment type="similarity">
    <text evidence="2">Belongs to the peptidase C40 family.</text>
</comment>
<dbReference type="PANTHER" id="PTHR47360:SF3">
    <property type="entry name" value="MUREIN DD-ENDOPEPTIDASE MEPS_MUREIN LD-CARBOXYPEPTIDASE"/>
    <property type="match status" value="1"/>
</dbReference>
<dbReference type="GO" id="GO:0006508">
    <property type="term" value="P:proteolysis"/>
    <property type="evidence" value="ECO:0007669"/>
    <property type="project" value="UniProtKB-KW"/>
</dbReference>
<comment type="subcellular location">
    <subcellularLocation>
        <location evidence="1">Membrane</location>
        <topology evidence="1">Lipid-anchor</topology>
    </subcellularLocation>
</comment>
<feature type="signal peptide" evidence="10">
    <location>
        <begin position="1"/>
        <end position="17"/>
    </location>
</feature>
<comment type="caution">
    <text evidence="12">The sequence shown here is derived from an EMBL/GenBank/DDBJ whole genome shotgun (WGS) entry which is preliminary data.</text>
</comment>
<dbReference type="STRING" id="739.GCA_001059425_00959"/>
<accession>E6KX46</accession>
<evidence type="ECO:0000313" key="13">
    <source>
        <dbReference type="Proteomes" id="UP000032871"/>
    </source>
</evidence>
<feature type="chain" id="PRO_5003205663" evidence="10">
    <location>
        <begin position="18"/>
        <end position="172"/>
    </location>
</feature>